<dbReference type="Pfam" id="PF07992">
    <property type="entry name" value="Pyr_redox_2"/>
    <property type="match status" value="1"/>
</dbReference>
<evidence type="ECO:0000256" key="4">
    <source>
        <dbReference type="ARBA" id="ARBA00023002"/>
    </source>
</evidence>
<comment type="function">
    <text evidence="5">Putative FAD-dependent oxidoreductase.</text>
</comment>
<dbReference type="RefSeq" id="XP_020102383.1">
    <property type="nucleotide sequence ID" value="XM_020246794.1"/>
</dbReference>
<reference evidence="8" key="2">
    <citation type="submission" date="2025-08" db="UniProtKB">
        <authorList>
            <consortium name="RefSeq"/>
        </authorList>
    </citation>
    <scope>IDENTIFICATION</scope>
    <source>
        <tissue evidence="8">Leaf</tissue>
    </source>
</reference>
<keyword evidence="7" id="KW-1185">Reference proteome</keyword>
<sequence length="363" mass="39507">MEGGEEGGMRRRRRVVVVGGGVAGAFLAKTLQSDSDLVLIDPKEYFEIPWAYLRAMVEPPFAEKILIKHTDYLTNAVIVTSRAIGVTETEVLTDEGRSIPYDFLIVATGHADPVPRSRNGRIEQLREEHEKIKSSSSVLIIGGGRRGVELAGEIASDYPEKKVTLVHKGSRLLEHLGPKASVKALKWLKKKDVEVLFEQTVDPGSVSEGQKEFKTSAGKPVAADCHFVCTGWPLASSWLQETVLGKSLDEHGRLMVDGNLRVKGQKNVFAIGDITDIKELKQGYVAQAHAAVVAKNVKLLMKGAKETKIVAYKAGSVFAVISLGRKSAVAQFPFATISGRVAAMTKSKDLFVAWTRKTMGLSP</sequence>
<organism evidence="7 8">
    <name type="scientific">Ananas comosus</name>
    <name type="common">Pineapple</name>
    <name type="synonym">Ananas ananas</name>
    <dbReference type="NCBI Taxonomy" id="4615"/>
    <lineage>
        <taxon>Eukaryota</taxon>
        <taxon>Viridiplantae</taxon>
        <taxon>Streptophyta</taxon>
        <taxon>Embryophyta</taxon>
        <taxon>Tracheophyta</taxon>
        <taxon>Spermatophyta</taxon>
        <taxon>Magnoliopsida</taxon>
        <taxon>Liliopsida</taxon>
        <taxon>Poales</taxon>
        <taxon>Bromeliaceae</taxon>
        <taxon>Bromelioideae</taxon>
        <taxon>Ananas</taxon>
    </lineage>
</organism>
<dbReference type="PANTHER" id="PTHR43735:SF3">
    <property type="entry name" value="FERROPTOSIS SUPPRESSOR PROTEIN 1"/>
    <property type="match status" value="1"/>
</dbReference>
<dbReference type="PRINTS" id="PR00368">
    <property type="entry name" value="FADPNR"/>
</dbReference>
<keyword evidence="3" id="KW-0274">FAD</keyword>
<evidence type="ECO:0000259" key="6">
    <source>
        <dbReference type="Pfam" id="PF07992"/>
    </source>
</evidence>
<dbReference type="InterPro" id="IPR023753">
    <property type="entry name" value="FAD/NAD-binding_dom"/>
</dbReference>
<dbReference type="Proteomes" id="UP000515123">
    <property type="component" value="Linkage group 14"/>
</dbReference>
<name>A0A6P5G968_ANACO</name>
<dbReference type="SUPFAM" id="SSF51905">
    <property type="entry name" value="FAD/NAD(P)-binding domain"/>
    <property type="match status" value="1"/>
</dbReference>
<dbReference type="PANTHER" id="PTHR43735">
    <property type="entry name" value="APOPTOSIS-INDUCING FACTOR 1"/>
    <property type="match status" value="1"/>
</dbReference>
<protein>
    <submittedName>
        <fullName evidence="8">Apoptosis-inducing factor 2-like</fullName>
    </submittedName>
</protein>
<keyword evidence="4" id="KW-0560">Oxidoreductase</keyword>
<dbReference type="GO" id="GO:0005737">
    <property type="term" value="C:cytoplasm"/>
    <property type="evidence" value="ECO:0007669"/>
    <property type="project" value="TreeGrafter"/>
</dbReference>
<dbReference type="Gene3D" id="3.50.50.100">
    <property type="match status" value="1"/>
</dbReference>
<accession>A0A6P5G968</accession>
<dbReference type="OrthoDB" id="202203at2759"/>
<evidence type="ECO:0000256" key="5">
    <source>
        <dbReference type="ARBA" id="ARBA00057036"/>
    </source>
</evidence>
<evidence type="ECO:0000313" key="8">
    <source>
        <dbReference type="RefSeq" id="XP_020102383.1"/>
    </source>
</evidence>
<evidence type="ECO:0000256" key="3">
    <source>
        <dbReference type="ARBA" id="ARBA00022827"/>
    </source>
</evidence>
<dbReference type="FunFam" id="3.50.50.100:FF:000006">
    <property type="entry name" value="apoptosis-inducing factor 2"/>
    <property type="match status" value="1"/>
</dbReference>
<dbReference type="GO" id="GO:0004174">
    <property type="term" value="F:electron-transferring-flavoprotein dehydrogenase activity"/>
    <property type="evidence" value="ECO:0007669"/>
    <property type="project" value="TreeGrafter"/>
</dbReference>
<evidence type="ECO:0000313" key="7">
    <source>
        <dbReference type="Proteomes" id="UP000515123"/>
    </source>
</evidence>
<comment type="similarity">
    <text evidence="1">Belongs to the FAD-dependent oxidoreductase family.</text>
</comment>
<reference evidence="7" key="1">
    <citation type="journal article" date="2015" name="Nat. Genet.">
        <title>The pineapple genome and the evolution of CAM photosynthesis.</title>
        <authorList>
            <person name="Ming R."/>
            <person name="VanBuren R."/>
            <person name="Wai C.M."/>
            <person name="Tang H."/>
            <person name="Schatz M.C."/>
            <person name="Bowers J.E."/>
            <person name="Lyons E."/>
            <person name="Wang M.L."/>
            <person name="Chen J."/>
            <person name="Biggers E."/>
            <person name="Zhang J."/>
            <person name="Huang L."/>
            <person name="Zhang L."/>
            <person name="Miao W."/>
            <person name="Zhang J."/>
            <person name="Ye Z."/>
            <person name="Miao C."/>
            <person name="Lin Z."/>
            <person name="Wang H."/>
            <person name="Zhou H."/>
            <person name="Yim W.C."/>
            <person name="Priest H.D."/>
            <person name="Zheng C."/>
            <person name="Woodhouse M."/>
            <person name="Edger P.P."/>
            <person name="Guyot R."/>
            <person name="Guo H.B."/>
            <person name="Guo H."/>
            <person name="Zheng G."/>
            <person name="Singh R."/>
            <person name="Sharma A."/>
            <person name="Min X."/>
            <person name="Zheng Y."/>
            <person name="Lee H."/>
            <person name="Gurtowski J."/>
            <person name="Sedlazeck F.J."/>
            <person name="Harkess A."/>
            <person name="McKain M.R."/>
            <person name="Liao Z."/>
            <person name="Fang J."/>
            <person name="Liu J."/>
            <person name="Zhang X."/>
            <person name="Zhang Q."/>
            <person name="Hu W."/>
            <person name="Qin Y."/>
            <person name="Wang K."/>
            <person name="Chen L.Y."/>
            <person name="Shirley N."/>
            <person name="Lin Y.R."/>
            <person name="Liu L.Y."/>
            <person name="Hernandez A.G."/>
            <person name="Wright C.L."/>
            <person name="Bulone V."/>
            <person name="Tuskan G.A."/>
            <person name="Heath K."/>
            <person name="Zee F."/>
            <person name="Moore P.H."/>
            <person name="Sunkar R."/>
            <person name="Leebens-Mack J.H."/>
            <person name="Mockler T."/>
            <person name="Bennetzen J.L."/>
            <person name="Freeling M."/>
            <person name="Sankoff D."/>
            <person name="Paterson A.H."/>
            <person name="Zhu X."/>
            <person name="Yang X."/>
            <person name="Smith J.A."/>
            <person name="Cushman J.C."/>
            <person name="Paull R.E."/>
            <person name="Yu Q."/>
        </authorList>
    </citation>
    <scope>NUCLEOTIDE SEQUENCE [LARGE SCALE GENOMIC DNA]</scope>
    <source>
        <strain evidence="7">cv. F153</strain>
    </source>
</reference>
<feature type="domain" description="FAD/NAD(P)-binding" evidence="6">
    <location>
        <begin position="14"/>
        <end position="291"/>
    </location>
</feature>
<proteinExistence type="inferred from homology"/>
<dbReference type="InterPro" id="IPR036188">
    <property type="entry name" value="FAD/NAD-bd_sf"/>
</dbReference>
<gene>
    <name evidence="8" type="primary">LOC109719938</name>
</gene>
<evidence type="ECO:0000256" key="2">
    <source>
        <dbReference type="ARBA" id="ARBA00022630"/>
    </source>
</evidence>
<dbReference type="AlphaFoldDB" id="A0A6P5G968"/>
<dbReference type="GO" id="GO:0050660">
    <property type="term" value="F:flavin adenine dinucleotide binding"/>
    <property type="evidence" value="ECO:0007669"/>
    <property type="project" value="TreeGrafter"/>
</dbReference>
<dbReference type="GeneID" id="109719938"/>
<keyword evidence="2" id="KW-0285">Flavoprotein</keyword>
<evidence type="ECO:0000256" key="1">
    <source>
        <dbReference type="ARBA" id="ARBA00006442"/>
    </source>
</evidence>